<sequence>MDEDYVPEDESAGGEEMEDEYQPEFDEEDYVPKRPSSRKRAAAIPPKKGRASKARKQGAIPPLIEVNVTQGAAAARGNEAPEVAAAAPEAVKKLAKRMRSSDVPEVQKLASVIVAHQLDADTLMQVLVENRDVQTMREQWGMRAGPAIQLYMFLTPDRRGSGDIEAVERSKKVPLAELSADKVHAKLMDAGKKYKKLQEIAPTLLEEEVSGQALDEILDLHKASYADYLWIDGLLREWPGGSMQLKLGWKVAMCKGLRDKGVEPRATLGSMTVE</sequence>
<name>A0A0G4E8T8_VITBC</name>
<evidence type="ECO:0000313" key="3">
    <source>
        <dbReference type="Proteomes" id="UP000041254"/>
    </source>
</evidence>
<proteinExistence type="predicted"/>
<dbReference type="AlphaFoldDB" id="A0A0G4E8T8"/>
<feature type="compositionally biased region" description="Acidic residues" evidence="1">
    <location>
        <begin position="1"/>
        <end position="29"/>
    </location>
</feature>
<accession>A0A0G4E8T8</accession>
<organism evidence="2 3">
    <name type="scientific">Vitrella brassicaformis (strain CCMP3155)</name>
    <dbReference type="NCBI Taxonomy" id="1169540"/>
    <lineage>
        <taxon>Eukaryota</taxon>
        <taxon>Sar</taxon>
        <taxon>Alveolata</taxon>
        <taxon>Colpodellida</taxon>
        <taxon>Vitrellaceae</taxon>
        <taxon>Vitrella</taxon>
    </lineage>
</organism>
<protein>
    <submittedName>
        <fullName evidence="2">Uncharacterized protein</fullName>
    </submittedName>
</protein>
<feature type="region of interest" description="Disordered" evidence="1">
    <location>
        <begin position="1"/>
        <end position="57"/>
    </location>
</feature>
<dbReference type="VEuPathDB" id="CryptoDB:Vbra_20017"/>
<reference evidence="2 3" key="1">
    <citation type="submission" date="2014-11" db="EMBL/GenBank/DDBJ databases">
        <authorList>
            <person name="Zhu J."/>
            <person name="Qi W."/>
            <person name="Song R."/>
        </authorList>
    </citation>
    <scope>NUCLEOTIDE SEQUENCE [LARGE SCALE GENOMIC DNA]</scope>
</reference>
<gene>
    <name evidence="2" type="ORF">Vbra_20017</name>
</gene>
<dbReference type="EMBL" id="CDMY01000022">
    <property type="protein sequence ID" value="CEL91814.1"/>
    <property type="molecule type" value="Genomic_DNA"/>
</dbReference>
<feature type="compositionally biased region" description="Basic residues" evidence="1">
    <location>
        <begin position="35"/>
        <end position="56"/>
    </location>
</feature>
<evidence type="ECO:0000313" key="2">
    <source>
        <dbReference type="EMBL" id="CEL91814.1"/>
    </source>
</evidence>
<keyword evidence="3" id="KW-1185">Reference proteome</keyword>
<dbReference type="InParanoid" id="A0A0G4E8T8"/>
<dbReference type="Proteomes" id="UP000041254">
    <property type="component" value="Unassembled WGS sequence"/>
</dbReference>
<evidence type="ECO:0000256" key="1">
    <source>
        <dbReference type="SAM" id="MobiDB-lite"/>
    </source>
</evidence>